<evidence type="ECO:0000313" key="2">
    <source>
        <dbReference type="EMBL" id="OQD57969.1"/>
    </source>
</evidence>
<dbReference type="PROSITE" id="PS51671">
    <property type="entry name" value="ACT"/>
    <property type="match status" value="1"/>
</dbReference>
<dbReference type="AlphaFoldDB" id="A0A1V6MZV9"/>
<proteinExistence type="predicted"/>
<dbReference type="RefSeq" id="WP_080461144.1">
    <property type="nucleotide sequence ID" value="NZ_BBET01000123.1"/>
</dbReference>
<comment type="caution">
    <text evidence="2">The sequence shown here is derived from an EMBL/GenBank/DDBJ whole genome shotgun (WGS) entry which is preliminary data.</text>
</comment>
<reference evidence="2 3" key="1">
    <citation type="submission" date="2014-12" db="EMBL/GenBank/DDBJ databases">
        <title>Genome sequence of Methanobrevibacter arboriphilicus DH1, DSM1125.</title>
        <authorList>
            <person name="Poehlein A."/>
            <person name="Thauer R.K."/>
            <person name="Seedorf H."/>
            <person name="Daniel R."/>
        </authorList>
    </citation>
    <scope>NUCLEOTIDE SEQUENCE [LARGE SCALE GENOMIC DNA]</scope>
    <source>
        <strain evidence="2 3">DH1</strain>
    </source>
</reference>
<feature type="domain" description="ACT" evidence="1">
    <location>
        <begin position="4"/>
        <end position="81"/>
    </location>
</feature>
<organism evidence="2 3">
    <name type="scientific">Methanobrevibacter arboriphilus JCM 13429 = DSM 1125</name>
    <dbReference type="NCBI Taxonomy" id="1300164"/>
    <lineage>
        <taxon>Archaea</taxon>
        <taxon>Methanobacteriati</taxon>
        <taxon>Methanobacteriota</taxon>
        <taxon>Methanomada group</taxon>
        <taxon>Methanobacteria</taxon>
        <taxon>Methanobacteriales</taxon>
        <taxon>Methanobacteriaceae</taxon>
        <taxon>Methanobrevibacter</taxon>
    </lineage>
</organism>
<dbReference type="InterPro" id="IPR044561">
    <property type="entry name" value="ACT_ThrD-II-like"/>
</dbReference>
<dbReference type="OrthoDB" id="60296at2157"/>
<dbReference type="InterPro" id="IPR045865">
    <property type="entry name" value="ACT-like_dom_sf"/>
</dbReference>
<protein>
    <submittedName>
        <fullName evidence="2">Putative allosteric regulator of homoserine dehydrogenase</fullName>
    </submittedName>
</protein>
<dbReference type="InterPro" id="IPR002912">
    <property type="entry name" value="ACT_dom"/>
</dbReference>
<evidence type="ECO:0000259" key="1">
    <source>
        <dbReference type="PROSITE" id="PS51671"/>
    </source>
</evidence>
<sequence>MKMNLVLELQDVPGQLLSVLEPISTLGTNLVTVIHQRDFKNERGMIPVQITIEGERGNLKQVIEKLKEMNITILELDGVVVKEKLSTILIGHVIDTDIKDTMDKINALEGVSVVGLDVKLEEELESSAMIIVESDAGKKSIVLNKIQDIADNKGLLVVNEV</sequence>
<name>A0A1V6MZV9_METAZ</name>
<dbReference type="SUPFAM" id="SSF55021">
    <property type="entry name" value="ACT-like"/>
    <property type="match status" value="1"/>
</dbReference>
<gene>
    <name evidence="2" type="ORF">MBBAR_31c00050</name>
</gene>
<dbReference type="CDD" id="cd04886">
    <property type="entry name" value="ACT_ThrD-II-like"/>
    <property type="match status" value="1"/>
</dbReference>
<evidence type="ECO:0000313" key="3">
    <source>
        <dbReference type="Proteomes" id="UP000191661"/>
    </source>
</evidence>
<keyword evidence="3" id="KW-1185">Reference proteome</keyword>
<dbReference type="EMBL" id="JXMW01000031">
    <property type="protein sequence ID" value="OQD57969.1"/>
    <property type="molecule type" value="Genomic_DNA"/>
</dbReference>
<dbReference type="Proteomes" id="UP000191661">
    <property type="component" value="Unassembled WGS sequence"/>
</dbReference>
<accession>A0A1V6MZV9</accession>